<sequence>MNRITVTSLLESELLASVHGQNIRMQNQAALPQHIRDTQFTAFIEQVQPMVNREIGYMFITLDRHDYAPGDTINGSVFFELFRIGYQTKLIIQFEGSEILPKRLNALIQQNMLNNNNLSSEQHEVDDGAESQNPKQSPRFRGNSNASPPEKQADDNPSQQVGFGDSFRDEKALNKAKEEKKLSQEGLGSSSPGATESEEVICLFKSQHKLFSFRSKHVPVGQYEFPFTFKLPQKLPSTFQFVNRQGENYEVKYSVTCSFDDAEPLLHYEKEITILQTTDDLEKLKKKSRAQKAKQQLLAANNSQQRLYSTLLPPIIKQSAIMGGTGQLKHQLSSLGQVQKNFVNNHLTSSVRMAGPGAGVGLQKEDRSGRRSSQNIGNSKFMLDDPNEDSLMKQIQVPLPLLLPQSSFGNTAGNPFQTLQLPPAPGVLKRPDTSEFGSNGLGFSDKVILEREKIHKQTNSNPGNLQEYTKHRLSAGGIPTVQQVNNSAQKQKPNAKSTFFQSMQQQKPVKIMAQVDQQQSLMSLVNINGDETRLEDLSITQNNDTSRQNMQEPLMLSATRQIVDVSNKHIFSCCTLPVLIEINLVDGPIFEPKNGFEAKLHFFSGSFKIVQAVKMALFVNIQVRDINKKILEKNEIEVLSMTKMKPLKKHESLKIELNKYREIVQEAKAEFMFLQRLDYTAGLVKVENPIKTANVKRAAREREGGTDGARGWSTQLNGAPISELKHGFFSGQNLNLLEIASCRSTVLRVSYYAEFQFESHTLFEAKLHKVRFPIEFYGKPFDPEMPDFLLTGKPVFPQKRDYPNAFDPQEMPTSHFDSNSQHE</sequence>
<organism evidence="4 5">
    <name type="scientific">Halteria grandinella</name>
    <dbReference type="NCBI Taxonomy" id="5974"/>
    <lineage>
        <taxon>Eukaryota</taxon>
        <taxon>Sar</taxon>
        <taxon>Alveolata</taxon>
        <taxon>Ciliophora</taxon>
        <taxon>Intramacronucleata</taxon>
        <taxon>Spirotrichea</taxon>
        <taxon>Stichotrichia</taxon>
        <taxon>Sporadotrichida</taxon>
        <taxon>Halteriidae</taxon>
        <taxon>Halteria</taxon>
    </lineage>
</organism>
<dbReference type="PANTHER" id="PTHR11188">
    <property type="entry name" value="ARRESTIN DOMAIN CONTAINING PROTEIN"/>
    <property type="match status" value="1"/>
</dbReference>
<accession>A0A8J8NEX6</accession>
<feature type="region of interest" description="Disordered" evidence="2">
    <location>
        <begin position="801"/>
        <end position="823"/>
    </location>
</feature>
<dbReference type="InterPro" id="IPR011021">
    <property type="entry name" value="Arrestin-like_N"/>
</dbReference>
<dbReference type="GO" id="GO:0015031">
    <property type="term" value="P:protein transport"/>
    <property type="evidence" value="ECO:0007669"/>
    <property type="project" value="TreeGrafter"/>
</dbReference>
<protein>
    <recommendedName>
        <fullName evidence="3">Arrestin-like N-terminal domain-containing protein</fullName>
    </recommendedName>
</protein>
<feature type="region of interest" description="Disordered" evidence="2">
    <location>
        <begin position="413"/>
        <end position="441"/>
    </location>
</feature>
<evidence type="ECO:0000313" key="5">
    <source>
        <dbReference type="Proteomes" id="UP000785679"/>
    </source>
</evidence>
<dbReference type="InterPro" id="IPR014752">
    <property type="entry name" value="Arrestin-like_C"/>
</dbReference>
<keyword evidence="1" id="KW-0175">Coiled coil</keyword>
<comment type="caution">
    <text evidence="4">The sequence shown here is derived from an EMBL/GenBank/DDBJ whole genome shotgun (WGS) entry which is preliminary data.</text>
</comment>
<keyword evidence="5" id="KW-1185">Reference proteome</keyword>
<dbReference type="Gene3D" id="2.60.40.640">
    <property type="match status" value="1"/>
</dbReference>
<evidence type="ECO:0000259" key="3">
    <source>
        <dbReference type="Pfam" id="PF00339"/>
    </source>
</evidence>
<feature type="compositionally biased region" description="Polar residues" evidence="2">
    <location>
        <begin position="130"/>
        <end position="147"/>
    </location>
</feature>
<dbReference type="AlphaFoldDB" id="A0A8J8NEX6"/>
<feature type="compositionally biased region" description="Polar residues" evidence="2">
    <location>
        <begin position="811"/>
        <end position="823"/>
    </location>
</feature>
<feature type="domain" description="Arrestin-like N-terminal" evidence="3">
    <location>
        <begin position="214"/>
        <end position="279"/>
    </location>
</feature>
<dbReference type="Proteomes" id="UP000785679">
    <property type="component" value="Unassembled WGS sequence"/>
</dbReference>
<dbReference type="EMBL" id="RRYP01017674">
    <property type="protein sequence ID" value="TNV74002.1"/>
    <property type="molecule type" value="Genomic_DNA"/>
</dbReference>
<reference evidence="4" key="1">
    <citation type="submission" date="2019-06" db="EMBL/GenBank/DDBJ databases">
        <authorList>
            <person name="Zheng W."/>
        </authorList>
    </citation>
    <scope>NUCLEOTIDE SEQUENCE</scope>
    <source>
        <strain evidence="4">QDHG01</strain>
    </source>
</reference>
<feature type="region of interest" description="Disordered" evidence="2">
    <location>
        <begin position="354"/>
        <end position="387"/>
    </location>
</feature>
<evidence type="ECO:0000313" key="4">
    <source>
        <dbReference type="EMBL" id="TNV74002.1"/>
    </source>
</evidence>
<proteinExistence type="predicted"/>
<feature type="region of interest" description="Disordered" evidence="2">
    <location>
        <begin position="120"/>
        <end position="165"/>
    </location>
</feature>
<dbReference type="OrthoDB" id="2333384at2759"/>
<dbReference type="PANTHER" id="PTHR11188:SF17">
    <property type="entry name" value="FI21816P1"/>
    <property type="match status" value="1"/>
</dbReference>
<dbReference type="InterPro" id="IPR050357">
    <property type="entry name" value="Arrestin_domain-protein"/>
</dbReference>
<gene>
    <name evidence="4" type="ORF">FGO68_gene17161</name>
</gene>
<evidence type="ECO:0000256" key="1">
    <source>
        <dbReference type="SAM" id="Coils"/>
    </source>
</evidence>
<evidence type="ECO:0000256" key="2">
    <source>
        <dbReference type="SAM" id="MobiDB-lite"/>
    </source>
</evidence>
<dbReference type="Pfam" id="PF00339">
    <property type="entry name" value="Arrestin_N"/>
    <property type="match status" value="1"/>
</dbReference>
<feature type="region of interest" description="Disordered" evidence="2">
    <location>
        <begin position="175"/>
        <end position="194"/>
    </location>
</feature>
<dbReference type="GO" id="GO:0005737">
    <property type="term" value="C:cytoplasm"/>
    <property type="evidence" value="ECO:0007669"/>
    <property type="project" value="TreeGrafter"/>
</dbReference>
<name>A0A8J8NEX6_HALGN</name>
<feature type="coiled-coil region" evidence="1">
    <location>
        <begin position="650"/>
        <end position="677"/>
    </location>
</feature>